<dbReference type="PANTHER" id="PTHR43045:SF1">
    <property type="entry name" value="SHIKIMATE TRANSPORTER"/>
    <property type="match status" value="1"/>
</dbReference>
<reference evidence="8 9" key="1">
    <citation type="submission" date="2018-05" db="EMBL/GenBank/DDBJ databases">
        <title>Genomic Encyclopedia of Type Strains, Phase IV (KMG-IV): sequencing the most valuable type-strain genomes for metagenomic binning, comparative biology and taxonomic classification.</title>
        <authorList>
            <person name="Goeker M."/>
        </authorList>
    </citation>
    <scope>NUCLEOTIDE SEQUENCE [LARGE SCALE GENOMIC DNA]</scope>
    <source>
        <strain evidence="8 9">DSM 6462</strain>
    </source>
</reference>
<evidence type="ECO:0000256" key="7">
    <source>
        <dbReference type="SAM" id="Phobius"/>
    </source>
</evidence>
<evidence type="ECO:0000256" key="5">
    <source>
        <dbReference type="ARBA" id="ARBA00022989"/>
    </source>
</evidence>
<organism evidence="8 9">
    <name type="scientific">Chelatococcus asaccharovorans</name>
    <dbReference type="NCBI Taxonomy" id="28210"/>
    <lineage>
        <taxon>Bacteria</taxon>
        <taxon>Pseudomonadati</taxon>
        <taxon>Pseudomonadota</taxon>
        <taxon>Alphaproteobacteria</taxon>
        <taxon>Hyphomicrobiales</taxon>
        <taxon>Chelatococcaceae</taxon>
        <taxon>Chelatococcus</taxon>
    </lineage>
</organism>
<evidence type="ECO:0000313" key="8">
    <source>
        <dbReference type="EMBL" id="PXW51362.1"/>
    </source>
</evidence>
<feature type="transmembrane region" description="Helical" evidence="7">
    <location>
        <begin position="334"/>
        <end position="356"/>
    </location>
</feature>
<dbReference type="Proteomes" id="UP000248021">
    <property type="component" value="Unassembled WGS sequence"/>
</dbReference>
<dbReference type="RefSeq" id="WP_110378384.1">
    <property type="nucleotide sequence ID" value="NZ_CAKNFM010000006.1"/>
</dbReference>
<dbReference type="InterPro" id="IPR020846">
    <property type="entry name" value="MFS_dom"/>
</dbReference>
<accession>A0A2V3TSQ2</accession>
<feature type="transmembrane region" description="Helical" evidence="7">
    <location>
        <begin position="12"/>
        <end position="41"/>
    </location>
</feature>
<dbReference type="PANTHER" id="PTHR43045">
    <property type="entry name" value="SHIKIMATE TRANSPORTER"/>
    <property type="match status" value="1"/>
</dbReference>
<dbReference type="PROSITE" id="PS50850">
    <property type="entry name" value="MFS"/>
    <property type="match status" value="1"/>
</dbReference>
<comment type="caution">
    <text evidence="8">The sequence shown here is derived from an EMBL/GenBank/DDBJ whole genome shotgun (WGS) entry which is preliminary data.</text>
</comment>
<keyword evidence="9" id="KW-1185">Reference proteome</keyword>
<feature type="transmembrane region" description="Helical" evidence="7">
    <location>
        <begin position="401"/>
        <end position="419"/>
    </location>
</feature>
<keyword evidence="6 7" id="KW-0472">Membrane</keyword>
<dbReference type="InterPro" id="IPR011701">
    <property type="entry name" value="MFS"/>
</dbReference>
<dbReference type="SUPFAM" id="SSF103473">
    <property type="entry name" value="MFS general substrate transporter"/>
    <property type="match status" value="1"/>
</dbReference>
<proteinExistence type="predicted"/>
<comment type="subcellular location">
    <subcellularLocation>
        <location evidence="1">Cell membrane</location>
        <topology evidence="1">Multi-pass membrane protein</topology>
    </subcellularLocation>
</comment>
<feature type="transmembrane region" description="Helical" evidence="7">
    <location>
        <begin position="152"/>
        <end position="175"/>
    </location>
</feature>
<feature type="transmembrane region" description="Helical" evidence="7">
    <location>
        <begin position="241"/>
        <end position="266"/>
    </location>
</feature>
<dbReference type="GO" id="GO:0005886">
    <property type="term" value="C:plasma membrane"/>
    <property type="evidence" value="ECO:0007669"/>
    <property type="project" value="UniProtKB-SubCell"/>
</dbReference>
<keyword evidence="3" id="KW-1003">Cell membrane</keyword>
<feature type="transmembrane region" description="Helical" evidence="7">
    <location>
        <begin position="111"/>
        <end position="131"/>
    </location>
</feature>
<dbReference type="Pfam" id="PF07690">
    <property type="entry name" value="MFS_1"/>
    <property type="match status" value="1"/>
</dbReference>
<feature type="transmembrane region" description="Helical" evidence="7">
    <location>
        <begin position="278"/>
        <end position="297"/>
    </location>
</feature>
<dbReference type="InterPro" id="IPR036259">
    <property type="entry name" value="MFS_trans_sf"/>
</dbReference>
<sequence length="463" mass="49445">MAMTQAAQSRPIHVVLASLIGTAIEWYDFYIYGIAAALVLGPQFFPDMSETSAMLAAFATFGVGFIARPIGAALFGHYGDRVGRKKALVISLMLMAAGTFAVGLLPNYASIGVAAPVGLVLLRFIQGLGIGGEWGGAALMTGEYAPPKRRGLYVSWTQFGSPAGLLLANGVFLGVRGMMDAEQFADWGWRIPFLLSLVLIIVGYVIRRTLRETPVFEKAQKEGRVEQLPLAVVFRRYKRPLFLVAGAYILNNTVFFIVTTYTIAYARSLSTLGNTTHIALVAQIVGGLTLAVGVVVFSWLSDSIGRKRVILPFYFGWMLWIWPMFWLIDLGTPAAFITAIAIGTFMTSAYGPLGAFMLEQFDTRVRYTGAGVGQQLGSILGGGIAPMVAVQLNAIGGITAVQGYVVAVAIISAGCVMMLRESAALTADQLDDHAVPLAPRVDVAVGSEEIASVPLALQTETAG</sequence>
<keyword evidence="2" id="KW-0813">Transport</keyword>
<feature type="transmembrane region" description="Helical" evidence="7">
    <location>
        <begin position="187"/>
        <end position="206"/>
    </location>
</feature>
<dbReference type="EMBL" id="QJJK01000020">
    <property type="protein sequence ID" value="PXW51362.1"/>
    <property type="molecule type" value="Genomic_DNA"/>
</dbReference>
<feature type="transmembrane region" description="Helical" evidence="7">
    <location>
        <begin position="376"/>
        <end position="395"/>
    </location>
</feature>
<feature type="transmembrane region" description="Helical" evidence="7">
    <location>
        <begin position="53"/>
        <end position="75"/>
    </location>
</feature>
<feature type="transmembrane region" description="Helical" evidence="7">
    <location>
        <begin position="87"/>
        <end position="105"/>
    </location>
</feature>
<evidence type="ECO:0000256" key="6">
    <source>
        <dbReference type="ARBA" id="ARBA00023136"/>
    </source>
</evidence>
<evidence type="ECO:0000256" key="2">
    <source>
        <dbReference type="ARBA" id="ARBA00022448"/>
    </source>
</evidence>
<evidence type="ECO:0000256" key="4">
    <source>
        <dbReference type="ARBA" id="ARBA00022692"/>
    </source>
</evidence>
<dbReference type="OrthoDB" id="9783227at2"/>
<name>A0A2V3TSQ2_9HYPH</name>
<evidence type="ECO:0000256" key="1">
    <source>
        <dbReference type="ARBA" id="ARBA00004651"/>
    </source>
</evidence>
<dbReference type="CDD" id="cd17369">
    <property type="entry name" value="MFS_ShiA_like"/>
    <property type="match status" value="1"/>
</dbReference>
<keyword evidence="5 7" id="KW-1133">Transmembrane helix</keyword>
<evidence type="ECO:0000313" key="9">
    <source>
        <dbReference type="Proteomes" id="UP000248021"/>
    </source>
</evidence>
<dbReference type="FunFam" id="1.20.1250.20:FF:000001">
    <property type="entry name" value="Dicarboxylate MFS transporter"/>
    <property type="match status" value="1"/>
</dbReference>
<dbReference type="Gene3D" id="1.20.1250.20">
    <property type="entry name" value="MFS general substrate transporter like domains"/>
    <property type="match status" value="1"/>
</dbReference>
<gene>
    <name evidence="8" type="ORF">C7450_12044</name>
</gene>
<feature type="transmembrane region" description="Helical" evidence="7">
    <location>
        <begin position="309"/>
        <end position="328"/>
    </location>
</feature>
<dbReference type="AlphaFoldDB" id="A0A2V3TSQ2"/>
<evidence type="ECO:0000256" key="3">
    <source>
        <dbReference type="ARBA" id="ARBA00022475"/>
    </source>
</evidence>
<protein>
    <submittedName>
        <fullName evidence="8">Metabolite-proton symporter</fullName>
    </submittedName>
</protein>
<keyword evidence="4 7" id="KW-0812">Transmembrane</keyword>
<dbReference type="GO" id="GO:0022857">
    <property type="term" value="F:transmembrane transporter activity"/>
    <property type="evidence" value="ECO:0007669"/>
    <property type="project" value="InterPro"/>
</dbReference>